<evidence type="ECO:0000256" key="1">
    <source>
        <dbReference type="ARBA" id="ARBA00004167"/>
    </source>
</evidence>
<evidence type="ECO:0000313" key="8">
    <source>
        <dbReference type="EMBL" id="EXB76303.1"/>
    </source>
</evidence>
<gene>
    <name evidence="8" type="ORF">L484_025661</name>
</gene>
<keyword evidence="3" id="KW-0732">Signal</keyword>
<feature type="domain" description="Malectin-like" evidence="7">
    <location>
        <begin position="134"/>
        <end position="195"/>
    </location>
</feature>
<dbReference type="PANTHER" id="PTHR45631">
    <property type="entry name" value="OS07G0107800 PROTEIN-RELATED"/>
    <property type="match status" value="1"/>
</dbReference>
<keyword evidence="4" id="KW-1133">Transmembrane helix</keyword>
<evidence type="ECO:0000256" key="4">
    <source>
        <dbReference type="ARBA" id="ARBA00022989"/>
    </source>
</evidence>
<protein>
    <recommendedName>
        <fullName evidence="7">Malectin-like domain-containing protein</fullName>
    </recommendedName>
</protein>
<dbReference type="PANTHER" id="PTHR45631:SF197">
    <property type="entry name" value="TYROSINE KINASE FAMILY PROTEIN"/>
    <property type="match status" value="1"/>
</dbReference>
<dbReference type="GO" id="GO:0016020">
    <property type="term" value="C:membrane"/>
    <property type="evidence" value="ECO:0007669"/>
    <property type="project" value="UniProtKB-SubCell"/>
</dbReference>
<sequence>MVEKGHPRRAPRRTRGTAGAPPGHPGGPQGTPGSPPRHPQGTSGTPPGDPRDTLKAPPGDPLETPGALPGHPRDTLGIPGAPPGDPGVNNSIDCGVQPDVTSYTEKVTGLNFVSDGTFVDTGESKMILEKYKGFLYGDYDRQDMPPSFDLYIGSDLWDTVNISYSKNAVDKEVIHIPPQNHMLVCLANTGHGIPLNFKLKRAGSLALAGRWDVGSSSGYR</sequence>
<organism evidence="8 9">
    <name type="scientific">Morus notabilis</name>
    <dbReference type="NCBI Taxonomy" id="981085"/>
    <lineage>
        <taxon>Eukaryota</taxon>
        <taxon>Viridiplantae</taxon>
        <taxon>Streptophyta</taxon>
        <taxon>Embryophyta</taxon>
        <taxon>Tracheophyta</taxon>
        <taxon>Spermatophyta</taxon>
        <taxon>Magnoliopsida</taxon>
        <taxon>eudicotyledons</taxon>
        <taxon>Gunneridae</taxon>
        <taxon>Pentapetalae</taxon>
        <taxon>rosids</taxon>
        <taxon>fabids</taxon>
        <taxon>Rosales</taxon>
        <taxon>Moraceae</taxon>
        <taxon>Moreae</taxon>
        <taxon>Morus</taxon>
    </lineage>
</organism>
<feature type="region of interest" description="Disordered" evidence="6">
    <location>
        <begin position="1"/>
        <end position="94"/>
    </location>
</feature>
<dbReference type="AlphaFoldDB" id="W9RH11"/>
<feature type="compositionally biased region" description="Basic residues" evidence="6">
    <location>
        <begin position="1"/>
        <end position="15"/>
    </location>
</feature>
<evidence type="ECO:0000313" key="9">
    <source>
        <dbReference type="Proteomes" id="UP000030645"/>
    </source>
</evidence>
<dbReference type="Proteomes" id="UP000030645">
    <property type="component" value="Unassembled WGS sequence"/>
</dbReference>
<evidence type="ECO:0000256" key="2">
    <source>
        <dbReference type="ARBA" id="ARBA00022692"/>
    </source>
</evidence>
<proteinExistence type="predicted"/>
<dbReference type="Pfam" id="PF12819">
    <property type="entry name" value="Malectin_like"/>
    <property type="match status" value="2"/>
</dbReference>
<dbReference type="STRING" id="981085.W9RH11"/>
<evidence type="ECO:0000256" key="6">
    <source>
        <dbReference type="SAM" id="MobiDB-lite"/>
    </source>
</evidence>
<name>W9RH11_9ROSA</name>
<comment type="subcellular location">
    <subcellularLocation>
        <location evidence="1">Membrane</location>
        <topology evidence="1">Single-pass membrane protein</topology>
    </subcellularLocation>
</comment>
<feature type="domain" description="Malectin-like" evidence="7">
    <location>
        <begin position="92"/>
        <end position="130"/>
    </location>
</feature>
<dbReference type="EMBL" id="KE344715">
    <property type="protein sequence ID" value="EXB76303.1"/>
    <property type="molecule type" value="Genomic_DNA"/>
</dbReference>
<dbReference type="InterPro" id="IPR024788">
    <property type="entry name" value="Malectin-like_Carb-bd_dom"/>
</dbReference>
<evidence type="ECO:0000259" key="7">
    <source>
        <dbReference type="Pfam" id="PF12819"/>
    </source>
</evidence>
<keyword evidence="2" id="KW-0812">Transmembrane</keyword>
<keyword evidence="5" id="KW-0472">Membrane</keyword>
<reference evidence="9" key="1">
    <citation type="submission" date="2013-01" db="EMBL/GenBank/DDBJ databases">
        <title>Draft Genome Sequence of a Mulberry Tree, Morus notabilis C.K. Schneid.</title>
        <authorList>
            <person name="He N."/>
            <person name="Zhao S."/>
        </authorList>
    </citation>
    <scope>NUCLEOTIDE SEQUENCE</scope>
</reference>
<keyword evidence="9" id="KW-1185">Reference proteome</keyword>
<evidence type="ECO:0000256" key="3">
    <source>
        <dbReference type="ARBA" id="ARBA00022729"/>
    </source>
</evidence>
<accession>W9RH11</accession>
<evidence type="ECO:0000256" key="5">
    <source>
        <dbReference type="ARBA" id="ARBA00023136"/>
    </source>
</evidence>